<gene>
    <name evidence="2" type="ORF">GCM10023314_03720</name>
</gene>
<feature type="domain" description="Glycoside hydrolase family 29 N-terminal" evidence="1">
    <location>
        <begin position="2"/>
        <end position="42"/>
    </location>
</feature>
<name>A0ABP9G9X0_9FLAO</name>
<dbReference type="InterPro" id="IPR057739">
    <property type="entry name" value="Glyco_hydro_29_N"/>
</dbReference>
<dbReference type="Pfam" id="PF01120">
    <property type="entry name" value="Alpha_L_fucos"/>
    <property type="match status" value="1"/>
</dbReference>
<evidence type="ECO:0000313" key="3">
    <source>
        <dbReference type="Proteomes" id="UP001501302"/>
    </source>
</evidence>
<dbReference type="Gene3D" id="3.20.20.80">
    <property type="entry name" value="Glycosidases"/>
    <property type="match status" value="1"/>
</dbReference>
<accession>A0ABP9G9X0</accession>
<dbReference type="SUPFAM" id="SSF51445">
    <property type="entry name" value="(Trans)glycosidases"/>
    <property type="match status" value="1"/>
</dbReference>
<organism evidence="2 3">
    <name type="scientific">Algibacter agarivorans</name>
    <dbReference type="NCBI Taxonomy" id="1109741"/>
    <lineage>
        <taxon>Bacteria</taxon>
        <taxon>Pseudomonadati</taxon>
        <taxon>Bacteroidota</taxon>
        <taxon>Flavobacteriia</taxon>
        <taxon>Flavobacteriales</taxon>
        <taxon>Flavobacteriaceae</taxon>
        <taxon>Algibacter</taxon>
    </lineage>
</organism>
<keyword evidence="3" id="KW-1185">Reference proteome</keyword>
<evidence type="ECO:0000259" key="1">
    <source>
        <dbReference type="Pfam" id="PF01120"/>
    </source>
</evidence>
<evidence type="ECO:0000313" key="2">
    <source>
        <dbReference type="EMBL" id="GAA4934540.1"/>
    </source>
</evidence>
<sequence>MDVVSKNGSVLLNITPKANGEIPEPVKERLLEMGEWLKINGEAIYGTRPFRIYGEGKAQIVEGH</sequence>
<dbReference type="InterPro" id="IPR017853">
    <property type="entry name" value="GH"/>
</dbReference>
<proteinExistence type="predicted"/>
<dbReference type="EMBL" id="BAABJJ010000004">
    <property type="protein sequence ID" value="GAA4934540.1"/>
    <property type="molecule type" value="Genomic_DNA"/>
</dbReference>
<protein>
    <recommendedName>
        <fullName evidence="1">Glycoside hydrolase family 29 N-terminal domain-containing protein</fullName>
    </recommendedName>
</protein>
<reference evidence="3" key="1">
    <citation type="journal article" date="2019" name="Int. J. Syst. Evol. Microbiol.">
        <title>The Global Catalogue of Microorganisms (GCM) 10K type strain sequencing project: providing services to taxonomists for standard genome sequencing and annotation.</title>
        <authorList>
            <consortium name="The Broad Institute Genomics Platform"/>
            <consortium name="The Broad Institute Genome Sequencing Center for Infectious Disease"/>
            <person name="Wu L."/>
            <person name="Ma J."/>
        </authorList>
    </citation>
    <scope>NUCLEOTIDE SEQUENCE [LARGE SCALE GENOMIC DNA]</scope>
    <source>
        <strain evidence="3">JCM 18285</strain>
    </source>
</reference>
<dbReference type="Proteomes" id="UP001501302">
    <property type="component" value="Unassembled WGS sequence"/>
</dbReference>
<comment type="caution">
    <text evidence="2">The sequence shown here is derived from an EMBL/GenBank/DDBJ whole genome shotgun (WGS) entry which is preliminary data.</text>
</comment>